<sequence>MAIRKVALVLVISFLCSAHARSVSVVGDVFIEVDDNKFRCDKIECPLNAEYCVVTKEKDPNDASVLVRSNTCYTKLNEELTKSVFKETVDPNTHIHLILKAGRNGGVSSINSSNSLQTGNTGDFDAEAFNAQMKNFQENLNRGMENLSSSLNTMSNRLQNMFGGI</sequence>
<evidence type="ECO:0000256" key="1">
    <source>
        <dbReference type="SAM" id="SignalP"/>
    </source>
</evidence>
<keyword evidence="3" id="KW-1185">Reference proteome</keyword>
<evidence type="ECO:0008006" key="4">
    <source>
        <dbReference type="Google" id="ProtNLM"/>
    </source>
</evidence>
<proteinExistence type="predicted"/>
<organism evidence="2 3">
    <name type="scientific">Stomoxys calcitrans</name>
    <name type="common">Stable fly</name>
    <name type="synonym">Conops calcitrans</name>
    <dbReference type="NCBI Taxonomy" id="35570"/>
    <lineage>
        <taxon>Eukaryota</taxon>
        <taxon>Metazoa</taxon>
        <taxon>Ecdysozoa</taxon>
        <taxon>Arthropoda</taxon>
        <taxon>Hexapoda</taxon>
        <taxon>Insecta</taxon>
        <taxon>Pterygota</taxon>
        <taxon>Neoptera</taxon>
        <taxon>Endopterygota</taxon>
        <taxon>Diptera</taxon>
        <taxon>Brachycera</taxon>
        <taxon>Muscomorpha</taxon>
        <taxon>Muscoidea</taxon>
        <taxon>Muscidae</taxon>
        <taxon>Stomoxys</taxon>
    </lineage>
</organism>
<keyword evidence="1" id="KW-0732">Signal</keyword>
<dbReference type="EnsemblMetazoa" id="SCAU010562-RA">
    <property type="protein sequence ID" value="SCAU010562-PA"/>
    <property type="gene ID" value="SCAU010562"/>
</dbReference>
<feature type="chain" id="PRO_5009327103" description="Secreted protein" evidence="1">
    <location>
        <begin position="21"/>
        <end position="165"/>
    </location>
</feature>
<accession>A0A1I8PRY6</accession>
<reference evidence="2" key="1">
    <citation type="submission" date="2020-05" db="UniProtKB">
        <authorList>
            <consortium name="EnsemblMetazoa"/>
        </authorList>
    </citation>
    <scope>IDENTIFICATION</scope>
    <source>
        <strain evidence="2">USDA</strain>
    </source>
</reference>
<gene>
    <name evidence="2" type="primary">106096160</name>
</gene>
<evidence type="ECO:0000313" key="3">
    <source>
        <dbReference type="Proteomes" id="UP000095300"/>
    </source>
</evidence>
<evidence type="ECO:0000313" key="2">
    <source>
        <dbReference type="EnsemblMetazoa" id="SCAU010562-PA"/>
    </source>
</evidence>
<name>A0A1I8PRY6_STOCA</name>
<dbReference type="Proteomes" id="UP000095300">
    <property type="component" value="Unassembled WGS sequence"/>
</dbReference>
<dbReference type="OrthoDB" id="8061701at2759"/>
<dbReference type="VEuPathDB" id="VectorBase:SCAU010562"/>
<dbReference type="AlphaFoldDB" id="A0A1I8PRY6"/>
<dbReference type="KEGG" id="scac:106096160"/>
<feature type="signal peptide" evidence="1">
    <location>
        <begin position="1"/>
        <end position="20"/>
    </location>
</feature>
<protein>
    <recommendedName>
        <fullName evidence="4">Secreted protein</fullName>
    </recommendedName>
</protein>